<accession>A0ABS0FM92</accession>
<evidence type="ECO:0000313" key="2">
    <source>
        <dbReference type="EMBL" id="MBF8641447.1"/>
    </source>
</evidence>
<evidence type="ECO:0000259" key="1">
    <source>
        <dbReference type="Pfam" id="PF13340"/>
    </source>
</evidence>
<name>A0ABS0FM92_PSELU</name>
<dbReference type="InterPro" id="IPR025161">
    <property type="entry name" value="IS402-like_dom"/>
</dbReference>
<keyword evidence="3" id="KW-1185">Reference proteome</keyword>
<dbReference type="RefSeq" id="WP_112297996.1">
    <property type="nucleotide sequence ID" value="NZ_CP044085.1"/>
</dbReference>
<comment type="caution">
    <text evidence="2">The sequence shown here is derived from an EMBL/GenBank/DDBJ whole genome shotgun (WGS) entry which is preliminary data.</text>
</comment>
<reference evidence="2 3" key="1">
    <citation type="submission" date="2020-10" db="EMBL/GenBank/DDBJ databases">
        <title>Genome sequences of Pseudomonas isolates.</title>
        <authorList>
            <person name="Wessels L."/>
            <person name="Reich F."/>
            <person name="Hammerl J."/>
        </authorList>
    </citation>
    <scope>NUCLEOTIDE SEQUENCE [LARGE SCALE GENOMIC DNA]</scope>
    <source>
        <strain evidence="2 3">20-MO00624-0</strain>
    </source>
</reference>
<proteinExistence type="predicted"/>
<dbReference type="EMBL" id="JADMCD010000005">
    <property type="protein sequence ID" value="MBF8641447.1"/>
    <property type="molecule type" value="Genomic_DNA"/>
</dbReference>
<gene>
    <name evidence="2" type="ORF">IRZ65_12210</name>
</gene>
<evidence type="ECO:0000313" key="3">
    <source>
        <dbReference type="Proteomes" id="UP000626180"/>
    </source>
</evidence>
<feature type="domain" description="Insertion element IS402-like" evidence="1">
    <location>
        <begin position="8"/>
        <end position="52"/>
    </location>
</feature>
<protein>
    <submittedName>
        <fullName evidence="2">Transposase</fullName>
    </submittedName>
</protein>
<dbReference type="Proteomes" id="UP000626180">
    <property type="component" value="Unassembled WGS sequence"/>
</dbReference>
<sequence>MRHRKEITAALWKRIKPLLPEHKISPKDARPFLDDELALNGLIFLPRTGIPW</sequence>
<dbReference type="Pfam" id="PF13340">
    <property type="entry name" value="DUF4096"/>
    <property type="match status" value="1"/>
</dbReference>
<organism evidence="2 3">
    <name type="scientific">Pseudomonas luteola</name>
    <dbReference type="NCBI Taxonomy" id="47886"/>
    <lineage>
        <taxon>Bacteria</taxon>
        <taxon>Pseudomonadati</taxon>
        <taxon>Pseudomonadota</taxon>
        <taxon>Gammaproteobacteria</taxon>
        <taxon>Pseudomonadales</taxon>
        <taxon>Pseudomonadaceae</taxon>
        <taxon>Pseudomonas</taxon>
    </lineage>
</organism>